<keyword evidence="1" id="KW-0812">Transmembrane</keyword>
<feature type="transmembrane region" description="Helical" evidence="1">
    <location>
        <begin position="42"/>
        <end position="60"/>
    </location>
</feature>
<gene>
    <name evidence="2" type="ORF">JQS30_15160</name>
</gene>
<keyword evidence="1" id="KW-0472">Membrane</keyword>
<proteinExistence type="predicted"/>
<accession>A0A895XJB1</accession>
<name>A0A895XJB1_9ACTN</name>
<dbReference type="AlphaFoldDB" id="A0A895XJB1"/>
<reference evidence="2" key="1">
    <citation type="submission" date="2021-02" db="EMBL/GenBank/DDBJ databases">
        <title>Natronoglycomyces albus gen. nov., sp. nov, a haloalkaliphilic actinobacterium from a soda solonchak soil.</title>
        <authorList>
            <person name="Sorokin D.Y."/>
            <person name="Khijniak T.V."/>
            <person name="Zakharycheva A.P."/>
            <person name="Boueva O.V."/>
            <person name="Ariskina E.V."/>
            <person name="Hahnke R.L."/>
            <person name="Bunk B."/>
            <person name="Sproer C."/>
            <person name="Schumann P."/>
            <person name="Evtushenko L.I."/>
            <person name="Kublanov I.V."/>
        </authorList>
    </citation>
    <scope>NUCLEOTIDE SEQUENCE</scope>
    <source>
        <strain evidence="2">DSM 106290</strain>
    </source>
</reference>
<dbReference type="Proteomes" id="UP000662939">
    <property type="component" value="Chromosome"/>
</dbReference>
<keyword evidence="1" id="KW-1133">Transmembrane helix</keyword>
<sequence>MSEDSERKQHQKMAAITLVTAIVLSLPLPFVLAIYKSYGPETYLWILYVAIFTPLVALFAKYEVLPQKNL</sequence>
<evidence type="ECO:0000256" key="1">
    <source>
        <dbReference type="SAM" id="Phobius"/>
    </source>
</evidence>
<dbReference type="RefSeq" id="WP_213171078.1">
    <property type="nucleotide sequence ID" value="NZ_CP070496.1"/>
</dbReference>
<dbReference type="EMBL" id="CP070496">
    <property type="protein sequence ID" value="QSB05077.1"/>
    <property type="molecule type" value="Genomic_DNA"/>
</dbReference>
<feature type="transmembrane region" description="Helical" evidence="1">
    <location>
        <begin position="12"/>
        <end position="36"/>
    </location>
</feature>
<organism evidence="2 3">
    <name type="scientific">Natronoglycomyces albus</name>
    <dbReference type="NCBI Taxonomy" id="2811108"/>
    <lineage>
        <taxon>Bacteria</taxon>
        <taxon>Bacillati</taxon>
        <taxon>Actinomycetota</taxon>
        <taxon>Actinomycetes</taxon>
        <taxon>Glycomycetales</taxon>
        <taxon>Glycomycetaceae</taxon>
        <taxon>Natronoglycomyces</taxon>
    </lineage>
</organism>
<keyword evidence="3" id="KW-1185">Reference proteome</keyword>
<evidence type="ECO:0000313" key="3">
    <source>
        <dbReference type="Proteomes" id="UP000662939"/>
    </source>
</evidence>
<dbReference type="KEGG" id="nav:JQS30_15160"/>
<evidence type="ECO:0000313" key="2">
    <source>
        <dbReference type="EMBL" id="QSB05077.1"/>
    </source>
</evidence>
<protein>
    <submittedName>
        <fullName evidence="2">Uncharacterized protein</fullName>
    </submittedName>
</protein>